<accession>A0A553FT52</accession>
<dbReference type="Proteomes" id="UP000320443">
    <property type="component" value="Unassembled WGS sequence"/>
</dbReference>
<dbReference type="RefSeq" id="WP_144013715.1">
    <property type="nucleotide sequence ID" value="NZ_VKDK01000015.1"/>
</dbReference>
<reference evidence="1 2" key="1">
    <citation type="submission" date="2019-07" db="EMBL/GenBank/DDBJ databases">
        <title>Draft genome of C. aurimucosum strain 2274.</title>
        <authorList>
            <person name="Pacheco L.G.C."/>
            <person name="Aguiar E.R.G.R."/>
            <person name="Santos C.S."/>
            <person name="Rocha D.J.P.G."/>
            <person name="Sant'Anna L.O."/>
            <person name="Mattos-Guaraldi A.L."/>
            <person name="Santos L.S."/>
        </authorList>
    </citation>
    <scope>NUCLEOTIDE SEQUENCE [LARGE SCALE GENOMIC DNA]</scope>
    <source>
        <strain evidence="1 2">2274</strain>
    </source>
</reference>
<dbReference type="EMBL" id="VKDK01000015">
    <property type="protein sequence ID" value="TRX60421.1"/>
    <property type="molecule type" value="Genomic_DNA"/>
</dbReference>
<comment type="caution">
    <text evidence="1">The sequence shown here is derived from an EMBL/GenBank/DDBJ whole genome shotgun (WGS) entry which is preliminary data.</text>
</comment>
<keyword evidence="2" id="KW-1185">Reference proteome</keyword>
<evidence type="ECO:0000313" key="2">
    <source>
        <dbReference type="Proteomes" id="UP000320443"/>
    </source>
</evidence>
<sequence length="86" mass="9112">MNVEQLVLIAREFCRVYRVRITDFAALAAAAAASTASVEGIAVHGSRAAAAQSLETVLRSVPALSGKNEEFARLCAQVYLSVAEVM</sequence>
<gene>
    <name evidence="1" type="ORF">FNY97_09100</name>
</gene>
<name>A0A553FT52_9CORY</name>
<proteinExistence type="predicted"/>
<evidence type="ECO:0000313" key="1">
    <source>
        <dbReference type="EMBL" id="TRX60421.1"/>
    </source>
</evidence>
<organism evidence="1 2">
    <name type="scientific">Corynebacterium hiratae</name>
    <dbReference type="NCBI Taxonomy" id="3139423"/>
    <lineage>
        <taxon>Bacteria</taxon>
        <taxon>Bacillati</taxon>
        <taxon>Actinomycetota</taxon>
        <taxon>Actinomycetes</taxon>
        <taxon>Mycobacteriales</taxon>
        <taxon>Corynebacteriaceae</taxon>
        <taxon>Corynebacterium</taxon>
    </lineage>
</organism>
<dbReference type="AlphaFoldDB" id="A0A553FT52"/>
<protein>
    <submittedName>
        <fullName evidence="1">Cell filamentation protein Fic</fullName>
    </submittedName>
</protein>